<feature type="non-terminal residue" evidence="1">
    <location>
        <position position="244"/>
    </location>
</feature>
<comment type="caution">
    <text evidence="1">The sequence shown here is derived from an EMBL/GenBank/DDBJ whole genome shotgun (WGS) entry which is preliminary data.</text>
</comment>
<organism evidence="1">
    <name type="scientific">marine sediment metagenome</name>
    <dbReference type="NCBI Taxonomy" id="412755"/>
    <lineage>
        <taxon>unclassified sequences</taxon>
        <taxon>metagenomes</taxon>
        <taxon>ecological metagenomes</taxon>
    </lineage>
</organism>
<accession>X1ITL8</accession>
<protein>
    <submittedName>
        <fullName evidence="1">Uncharacterized protein</fullName>
    </submittedName>
</protein>
<proteinExistence type="predicted"/>
<evidence type="ECO:0000313" key="1">
    <source>
        <dbReference type="EMBL" id="GAH85047.1"/>
    </source>
</evidence>
<dbReference type="AlphaFoldDB" id="X1ITL8"/>
<dbReference type="EMBL" id="BARU01038473">
    <property type="protein sequence ID" value="GAH85047.1"/>
    <property type="molecule type" value="Genomic_DNA"/>
</dbReference>
<feature type="non-terminal residue" evidence="1">
    <location>
        <position position="1"/>
    </location>
</feature>
<sequence length="244" mass="28226">NWLFVTWSTATRTGRYREKLNKYDAWREDSAVVNRCMQRLRNHYGDVQYFRMNEGTQRGYPAPHGILFFPEKEWTVFLKKSRKGRGRPRWRLINSQWRKLKGILEGADVRAKPVLGFTDIEGIYDPKGAIKYLVNYLVGETKQVNQGHAVAKQAAQEAAWFWLWISGKHTYSASRNWMAAVMGYMEYTRLDTGTLGISKVVWVSLLVGDASEAEKWNNDHMTPIYAGMGTLDDLIRRALKKKLG</sequence>
<gene>
    <name evidence="1" type="ORF">S03H2_59798</name>
</gene>
<name>X1ITL8_9ZZZZ</name>
<reference evidence="1" key="1">
    <citation type="journal article" date="2014" name="Front. Microbiol.">
        <title>High frequency of phylogenetically diverse reductive dehalogenase-homologous genes in deep subseafloor sedimentary metagenomes.</title>
        <authorList>
            <person name="Kawai M."/>
            <person name="Futagami T."/>
            <person name="Toyoda A."/>
            <person name="Takaki Y."/>
            <person name="Nishi S."/>
            <person name="Hori S."/>
            <person name="Arai W."/>
            <person name="Tsubouchi T."/>
            <person name="Morono Y."/>
            <person name="Uchiyama I."/>
            <person name="Ito T."/>
            <person name="Fujiyama A."/>
            <person name="Inagaki F."/>
            <person name="Takami H."/>
        </authorList>
    </citation>
    <scope>NUCLEOTIDE SEQUENCE</scope>
    <source>
        <strain evidence="1">Expedition CK06-06</strain>
    </source>
</reference>